<feature type="domain" description="Peptidase M15C" evidence="1">
    <location>
        <begin position="53"/>
        <end position="133"/>
    </location>
</feature>
<proteinExistence type="predicted"/>
<accession>A0A0F9C8P0</accession>
<dbReference type="InterPro" id="IPR039561">
    <property type="entry name" value="Peptidase_M15C"/>
</dbReference>
<dbReference type="SUPFAM" id="SSF55166">
    <property type="entry name" value="Hedgehog/DD-peptidase"/>
    <property type="match status" value="1"/>
</dbReference>
<gene>
    <name evidence="2" type="ORF">LCGC14_2433050</name>
</gene>
<dbReference type="InterPro" id="IPR009045">
    <property type="entry name" value="Zn_M74/Hedgehog-like"/>
</dbReference>
<reference evidence="2" key="1">
    <citation type="journal article" date="2015" name="Nature">
        <title>Complex archaea that bridge the gap between prokaryotes and eukaryotes.</title>
        <authorList>
            <person name="Spang A."/>
            <person name="Saw J.H."/>
            <person name="Jorgensen S.L."/>
            <person name="Zaremba-Niedzwiedzka K."/>
            <person name="Martijn J."/>
            <person name="Lind A.E."/>
            <person name="van Eijk R."/>
            <person name="Schleper C."/>
            <person name="Guy L."/>
            <person name="Ettema T.J."/>
        </authorList>
    </citation>
    <scope>NUCLEOTIDE SEQUENCE</scope>
</reference>
<dbReference type="AlphaFoldDB" id="A0A0F9C8P0"/>
<sequence>MSMFSKNSKDTLNTTNQALQALFYEVVKHFDCKVTEGYRTVERQKDLVASGVSKTMNSRHLDGNAVDVYPYPIRIPDPNSKSFGKDLARFYYFGGFVKGMATAMGISIRWGGDWDGDTEVNDQSFDDLPHFELKEK</sequence>
<dbReference type="Pfam" id="PF13539">
    <property type="entry name" value="Peptidase_M15_4"/>
    <property type="match status" value="1"/>
</dbReference>
<dbReference type="Gene3D" id="3.30.1380.10">
    <property type="match status" value="1"/>
</dbReference>
<comment type="caution">
    <text evidence="2">The sequence shown here is derived from an EMBL/GenBank/DDBJ whole genome shotgun (WGS) entry which is preliminary data.</text>
</comment>
<protein>
    <recommendedName>
        <fullName evidence="1">Peptidase M15C domain-containing protein</fullName>
    </recommendedName>
</protein>
<evidence type="ECO:0000259" key="1">
    <source>
        <dbReference type="Pfam" id="PF13539"/>
    </source>
</evidence>
<evidence type="ECO:0000313" key="2">
    <source>
        <dbReference type="EMBL" id="KKL22677.1"/>
    </source>
</evidence>
<dbReference type="EMBL" id="LAZR01037260">
    <property type="protein sequence ID" value="KKL22677.1"/>
    <property type="molecule type" value="Genomic_DNA"/>
</dbReference>
<dbReference type="CDD" id="cd14845">
    <property type="entry name" value="L-Ala-D-Glu_peptidase_like"/>
    <property type="match status" value="1"/>
</dbReference>
<name>A0A0F9C8P0_9ZZZZ</name>
<organism evidence="2">
    <name type="scientific">marine sediment metagenome</name>
    <dbReference type="NCBI Taxonomy" id="412755"/>
    <lineage>
        <taxon>unclassified sequences</taxon>
        <taxon>metagenomes</taxon>
        <taxon>ecological metagenomes</taxon>
    </lineage>
</organism>